<dbReference type="InterPro" id="IPR025885">
    <property type="entry name" value="PapC_N"/>
</dbReference>
<dbReference type="Pfam" id="PF13954">
    <property type="entry name" value="PapC_N"/>
    <property type="match status" value="1"/>
</dbReference>
<proteinExistence type="predicted"/>
<dbReference type="SUPFAM" id="SSF141729">
    <property type="entry name" value="FimD N-terminal domain-like"/>
    <property type="match status" value="1"/>
</dbReference>
<dbReference type="Proteomes" id="UP000254020">
    <property type="component" value="Unassembled WGS sequence"/>
</dbReference>
<reference evidence="2 3" key="1">
    <citation type="submission" date="2018-06" db="EMBL/GenBank/DDBJ databases">
        <authorList>
            <consortium name="Pathogen Informatics"/>
            <person name="Doyle S."/>
        </authorList>
    </citation>
    <scope>NUCLEOTIDE SEQUENCE [LARGE SCALE GENOMIC DNA]</scope>
    <source>
        <strain evidence="2 3">NCTC9504</strain>
    </source>
</reference>
<evidence type="ECO:0000313" key="2">
    <source>
        <dbReference type="EMBL" id="STV15160.1"/>
    </source>
</evidence>
<dbReference type="RefSeq" id="WP_072198375.1">
    <property type="nucleotide sequence ID" value="NZ_JAJHXS010000008.1"/>
</dbReference>
<dbReference type="EMBL" id="UGMA01000005">
    <property type="protein sequence ID" value="STV15160.1"/>
    <property type="molecule type" value="Genomic_DNA"/>
</dbReference>
<feature type="domain" description="PapC N-terminal" evidence="1">
    <location>
        <begin position="32"/>
        <end position="93"/>
    </location>
</feature>
<name>A0A378ANL6_KLEPN</name>
<sequence>MITKFKLSPCCLALISIGVLTISSELYAREFFNPAFLTDLNGSDVSPDLSAFEVANSQAPGKYRVDIIINGTVVDTKDVDFFLRQNKKQAILTRREKSLNYTHAYQQRN</sequence>
<evidence type="ECO:0000259" key="1">
    <source>
        <dbReference type="Pfam" id="PF13954"/>
    </source>
</evidence>
<organism evidence="2 3">
    <name type="scientific">Klebsiella pneumoniae subsp. pneumoniae</name>
    <dbReference type="NCBI Taxonomy" id="72407"/>
    <lineage>
        <taxon>Bacteria</taxon>
        <taxon>Pseudomonadati</taxon>
        <taxon>Pseudomonadota</taxon>
        <taxon>Gammaproteobacteria</taxon>
        <taxon>Enterobacterales</taxon>
        <taxon>Enterobacteriaceae</taxon>
        <taxon>Klebsiella/Raoultella group</taxon>
        <taxon>Klebsiella</taxon>
        <taxon>Klebsiella pneumoniae complex</taxon>
    </lineage>
</organism>
<protein>
    <submittedName>
        <fullName evidence="2">Putative fimbrial biogenesis outer membrane usher protein</fullName>
    </submittedName>
</protein>
<dbReference type="InterPro" id="IPR037224">
    <property type="entry name" value="PapC_N_sf"/>
</dbReference>
<gene>
    <name evidence="2" type="ORF">NCTC9504_06009</name>
</gene>
<accession>A0A378ANL6</accession>
<dbReference type="AlphaFoldDB" id="A0A378ANL6"/>
<evidence type="ECO:0000313" key="3">
    <source>
        <dbReference type="Proteomes" id="UP000254020"/>
    </source>
</evidence>
<dbReference type="Gene3D" id="3.10.20.410">
    <property type="match status" value="1"/>
</dbReference>